<keyword evidence="1" id="KW-0732">Signal</keyword>
<accession>A0AAJ0MKJ0</accession>
<evidence type="ECO:0000313" key="2">
    <source>
        <dbReference type="EMBL" id="KAK3363871.1"/>
    </source>
</evidence>
<protein>
    <submittedName>
        <fullName evidence="2">Uncharacterized protein</fullName>
    </submittedName>
</protein>
<evidence type="ECO:0000313" key="3">
    <source>
        <dbReference type="Proteomes" id="UP001275084"/>
    </source>
</evidence>
<comment type="caution">
    <text evidence="2">The sequence shown here is derived from an EMBL/GenBank/DDBJ whole genome shotgun (WGS) entry which is preliminary data.</text>
</comment>
<sequence length="520" mass="57143">MSGPSTPERTAAAELLLLSPMALSGLALSSSRKRQITPTAEATSPKRIAVITRPGAVSPLLNCIHRSTFPNPLGWFRMAELAHIDQRLPLYERIFPNPLFQGTLAQGPQMLPLARHIILPFDLRDQPDNVFDHDKRELVMSIFPGTTGIACDSIFIILQLHTLPPKPWPLTIGGVPLYLTLQIGSGGPIPQGRFVGSRNGSIAKDQKGRGMKDWEPLFHIIKGHFQGLGVSITEVMYWGDFVIIILKHHDVDMEKLPSQAAKIRCLYLFDDQMGRPSAPQARCLTDPTPGNPDNSQYNTLQPGLRVTSSYLPSNPDTFLSTTSGVLLKDQVGNEFMTVASHGFPAECGTQVFHAQPGNGRKIGELIMEISHTDITLVKLQDTETFSNMTFQSNNSPNQIQLKKLVPVKGRQRYEEVSLDSPDTGLINGSLVVTSFQAVPSDNNSPVLQWVFTTWIYGGQDSAINLPEGMCGSAIWNEDGDVLGFFRYAPKEGVMKDWCAGIAADELIDRGFALVNTSDRT</sequence>
<gene>
    <name evidence="2" type="ORF">B0T25DRAFT_470095</name>
</gene>
<organism evidence="2 3">
    <name type="scientific">Lasiosphaeria hispida</name>
    <dbReference type="NCBI Taxonomy" id="260671"/>
    <lineage>
        <taxon>Eukaryota</taxon>
        <taxon>Fungi</taxon>
        <taxon>Dikarya</taxon>
        <taxon>Ascomycota</taxon>
        <taxon>Pezizomycotina</taxon>
        <taxon>Sordariomycetes</taxon>
        <taxon>Sordariomycetidae</taxon>
        <taxon>Sordariales</taxon>
        <taxon>Lasiosphaeriaceae</taxon>
        <taxon>Lasiosphaeria</taxon>
    </lineage>
</organism>
<feature type="chain" id="PRO_5042551436" evidence="1">
    <location>
        <begin position="28"/>
        <end position="520"/>
    </location>
</feature>
<evidence type="ECO:0000256" key="1">
    <source>
        <dbReference type="SAM" id="SignalP"/>
    </source>
</evidence>
<reference evidence="2" key="1">
    <citation type="journal article" date="2023" name="Mol. Phylogenet. Evol.">
        <title>Genome-scale phylogeny and comparative genomics of the fungal order Sordariales.</title>
        <authorList>
            <person name="Hensen N."/>
            <person name="Bonometti L."/>
            <person name="Westerberg I."/>
            <person name="Brannstrom I.O."/>
            <person name="Guillou S."/>
            <person name="Cros-Aarteil S."/>
            <person name="Calhoun S."/>
            <person name="Haridas S."/>
            <person name="Kuo A."/>
            <person name="Mondo S."/>
            <person name="Pangilinan J."/>
            <person name="Riley R."/>
            <person name="LaButti K."/>
            <person name="Andreopoulos B."/>
            <person name="Lipzen A."/>
            <person name="Chen C."/>
            <person name="Yan M."/>
            <person name="Daum C."/>
            <person name="Ng V."/>
            <person name="Clum A."/>
            <person name="Steindorff A."/>
            <person name="Ohm R.A."/>
            <person name="Martin F."/>
            <person name="Silar P."/>
            <person name="Natvig D.O."/>
            <person name="Lalanne C."/>
            <person name="Gautier V."/>
            <person name="Ament-Velasquez S.L."/>
            <person name="Kruys A."/>
            <person name="Hutchinson M.I."/>
            <person name="Powell A.J."/>
            <person name="Barry K."/>
            <person name="Miller A.N."/>
            <person name="Grigoriev I.V."/>
            <person name="Debuchy R."/>
            <person name="Gladieux P."/>
            <person name="Hiltunen Thoren M."/>
            <person name="Johannesson H."/>
        </authorList>
    </citation>
    <scope>NUCLEOTIDE SEQUENCE</scope>
    <source>
        <strain evidence="2">CBS 955.72</strain>
    </source>
</reference>
<keyword evidence="3" id="KW-1185">Reference proteome</keyword>
<dbReference type="AlphaFoldDB" id="A0AAJ0MKJ0"/>
<dbReference type="EMBL" id="JAUIQD010000001">
    <property type="protein sequence ID" value="KAK3363871.1"/>
    <property type="molecule type" value="Genomic_DNA"/>
</dbReference>
<proteinExistence type="predicted"/>
<reference evidence="2" key="2">
    <citation type="submission" date="2023-06" db="EMBL/GenBank/DDBJ databases">
        <authorList>
            <consortium name="Lawrence Berkeley National Laboratory"/>
            <person name="Haridas S."/>
            <person name="Hensen N."/>
            <person name="Bonometti L."/>
            <person name="Westerberg I."/>
            <person name="Brannstrom I.O."/>
            <person name="Guillou S."/>
            <person name="Cros-Aarteil S."/>
            <person name="Calhoun S."/>
            <person name="Kuo A."/>
            <person name="Mondo S."/>
            <person name="Pangilinan J."/>
            <person name="Riley R."/>
            <person name="Labutti K."/>
            <person name="Andreopoulos B."/>
            <person name="Lipzen A."/>
            <person name="Chen C."/>
            <person name="Yanf M."/>
            <person name="Daum C."/>
            <person name="Ng V."/>
            <person name="Clum A."/>
            <person name="Steindorff A."/>
            <person name="Ohm R."/>
            <person name="Martin F."/>
            <person name="Silar P."/>
            <person name="Natvig D."/>
            <person name="Lalanne C."/>
            <person name="Gautier V."/>
            <person name="Ament-Velasquez S.L."/>
            <person name="Kruys A."/>
            <person name="Hutchinson M.I."/>
            <person name="Powell A.J."/>
            <person name="Barry K."/>
            <person name="Miller A.N."/>
            <person name="Grigoriev I.V."/>
            <person name="Debuchy R."/>
            <person name="Gladieux P."/>
            <person name="Thoren M.H."/>
            <person name="Johannesson H."/>
        </authorList>
    </citation>
    <scope>NUCLEOTIDE SEQUENCE</scope>
    <source>
        <strain evidence="2">CBS 955.72</strain>
    </source>
</reference>
<name>A0AAJ0MKJ0_9PEZI</name>
<feature type="signal peptide" evidence="1">
    <location>
        <begin position="1"/>
        <end position="27"/>
    </location>
</feature>
<dbReference type="Proteomes" id="UP001275084">
    <property type="component" value="Unassembled WGS sequence"/>
</dbReference>